<sequence>MIKKLISIFGALLVISIVTFVLVKLSSANPAEQYLRLSKISITPEALHNARLYLGLDKPLWEQYLTWLSDILVGNFGTSYLLKVPVLPLVVERFFATLMLSLTSFLLVLVIAFPLGIVSGLFEHSLFDRLVRLFSFVAVSMPSFWLGYLLIIAFSVKLNLLPVSGKAGASSLILPSVTLSFSLIGQYTALIRKAISEQLTSLHVENARLRGVKTYYIVKHHLIRNALPAIATGLSLTFVYLMTGSIIVEDIFSWNGIGSLFVMSLKAADIPVIQACMLLFGALFLLHHVITQELVSFIDPRLRKTKEEACPNT</sequence>
<dbReference type="InterPro" id="IPR000515">
    <property type="entry name" value="MetI-like"/>
</dbReference>
<proteinExistence type="inferred from homology"/>
<dbReference type="PROSITE" id="PS50928">
    <property type="entry name" value="ABC_TM1"/>
    <property type="match status" value="1"/>
</dbReference>
<dbReference type="PANTHER" id="PTHR43163:SF6">
    <property type="entry name" value="DIPEPTIDE TRANSPORT SYSTEM PERMEASE PROTEIN DPPB-RELATED"/>
    <property type="match status" value="1"/>
</dbReference>
<comment type="similarity">
    <text evidence="7">Belongs to the binding-protein-dependent transport system permease family.</text>
</comment>
<dbReference type="GO" id="GO:0055085">
    <property type="term" value="P:transmembrane transport"/>
    <property type="evidence" value="ECO:0007669"/>
    <property type="project" value="InterPro"/>
</dbReference>
<feature type="transmembrane region" description="Helical" evidence="7">
    <location>
        <begin position="268"/>
        <end position="286"/>
    </location>
</feature>
<dbReference type="AlphaFoldDB" id="A0A380JTV1"/>
<accession>A0A380JTV1</accession>
<keyword evidence="2 7" id="KW-0813">Transport</keyword>
<evidence type="ECO:0000256" key="5">
    <source>
        <dbReference type="ARBA" id="ARBA00022989"/>
    </source>
</evidence>
<dbReference type="RefSeq" id="WP_115251198.1">
    <property type="nucleotide sequence ID" value="NZ_UHFF01000002.1"/>
</dbReference>
<dbReference type="PANTHER" id="PTHR43163">
    <property type="entry name" value="DIPEPTIDE TRANSPORT SYSTEM PERMEASE PROTEIN DPPB-RELATED"/>
    <property type="match status" value="1"/>
</dbReference>
<gene>
    <name evidence="9" type="primary">nikB</name>
    <name evidence="9" type="ORF">NCTC12092_01482</name>
</gene>
<protein>
    <submittedName>
        <fullName evidence="9">Nickel or oligopeptide transport system permease protein</fullName>
    </submittedName>
</protein>
<keyword evidence="5 7" id="KW-1133">Transmembrane helix</keyword>
<dbReference type="CDD" id="cd06261">
    <property type="entry name" value="TM_PBP2"/>
    <property type="match status" value="1"/>
</dbReference>
<evidence type="ECO:0000259" key="8">
    <source>
        <dbReference type="PROSITE" id="PS50928"/>
    </source>
</evidence>
<feature type="transmembrane region" description="Helical" evidence="7">
    <location>
        <begin position="94"/>
        <end position="122"/>
    </location>
</feature>
<keyword evidence="4 7" id="KW-0812">Transmembrane</keyword>
<dbReference type="Pfam" id="PF19300">
    <property type="entry name" value="BPD_transp_1_N"/>
    <property type="match status" value="1"/>
</dbReference>
<evidence type="ECO:0000256" key="7">
    <source>
        <dbReference type="RuleBase" id="RU363032"/>
    </source>
</evidence>
<feature type="transmembrane region" description="Helical" evidence="7">
    <location>
        <begin position="226"/>
        <end position="248"/>
    </location>
</feature>
<evidence type="ECO:0000313" key="9">
    <source>
        <dbReference type="EMBL" id="SUN47603.1"/>
    </source>
</evidence>
<evidence type="ECO:0000256" key="3">
    <source>
        <dbReference type="ARBA" id="ARBA00022475"/>
    </source>
</evidence>
<name>A0A380JTV1_9STRE</name>
<dbReference type="Proteomes" id="UP000254461">
    <property type="component" value="Unassembled WGS sequence"/>
</dbReference>
<dbReference type="Gene3D" id="1.10.3720.10">
    <property type="entry name" value="MetI-like"/>
    <property type="match status" value="1"/>
</dbReference>
<keyword evidence="6 7" id="KW-0472">Membrane</keyword>
<evidence type="ECO:0000256" key="4">
    <source>
        <dbReference type="ARBA" id="ARBA00022692"/>
    </source>
</evidence>
<evidence type="ECO:0000256" key="2">
    <source>
        <dbReference type="ARBA" id="ARBA00022448"/>
    </source>
</evidence>
<dbReference type="InterPro" id="IPR035906">
    <property type="entry name" value="MetI-like_sf"/>
</dbReference>
<evidence type="ECO:0000313" key="10">
    <source>
        <dbReference type="Proteomes" id="UP000254461"/>
    </source>
</evidence>
<keyword evidence="3" id="KW-1003">Cell membrane</keyword>
<dbReference type="Pfam" id="PF00528">
    <property type="entry name" value="BPD_transp_1"/>
    <property type="match status" value="1"/>
</dbReference>
<dbReference type="GO" id="GO:0005886">
    <property type="term" value="C:plasma membrane"/>
    <property type="evidence" value="ECO:0007669"/>
    <property type="project" value="UniProtKB-SubCell"/>
</dbReference>
<dbReference type="EMBL" id="UHFF01000002">
    <property type="protein sequence ID" value="SUN47603.1"/>
    <property type="molecule type" value="Genomic_DNA"/>
</dbReference>
<organism evidence="9 10">
    <name type="scientific">Streptococcus equi subsp. equi</name>
    <dbReference type="NCBI Taxonomy" id="148942"/>
    <lineage>
        <taxon>Bacteria</taxon>
        <taxon>Bacillati</taxon>
        <taxon>Bacillota</taxon>
        <taxon>Bacilli</taxon>
        <taxon>Lactobacillales</taxon>
        <taxon>Streptococcaceae</taxon>
        <taxon>Streptococcus</taxon>
    </lineage>
</organism>
<comment type="subcellular location">
    <subcellularLocation>
        <location evidence="1 7">Cell membrane</location>
        <topology evidence="1 7">Multi-pass membrane protein</topology>
    </subcellularLocation>
</comment>
<dbReference type="SUPFAM" id="SSF161098">
    <property type="entry name" value="MetI-like"/>
    <property type="match status" value="1"/>
</dbReference>
<evidence type="ECO:0000256" key="1">
    <source>
        <dbReference type="ARBA" id="ARBA00004651"/>
    </source>
</evidence>
<feature type="domain" description="ABC transmembrane type-1" evidence="8">
    <location>
        <begin position="94"/>
        <end position="291"/>
    </location>
</feature>
<reference evidence="9 10" key="1">
    <citation type="submission" date="2018-06" db="EMBL/GenBank/DDBJ databases">
        <authorList>
            <consortium name="Pathogen Informatics"/>
            <person name="Doyle S."/>
        </authorList>
    </citation>
    <scope>NUCLEOTIDE SEQUENCE [LARGE SCALE GENOMIC DNA]</scope>
    <source>
        <strain evidence="9 10">NCTC12092</strain>
    </source>
</reference>
<dbReference type="InterPro" id="IPR045621">
    <property type="entry name" value="BPD_transp_1_N"/>
</dbReference>
<evidence type="ECO:0000256" key="6">
    <source>
        <dbReference type="ARBA" id="ARBA00023136"/>
    </source>
</evidence>
<feature type="transmembrane region" description="Helical" evidence="7">
    <location>
        <begin position="134"/>
        <end position="156"/>
    </location>
</feature>